<dbReference type="EMBL" id="JAGFBR010000446">
    <property type="protein sequence ID" value="KAH0444053.1"/>
    <property type="molecule type" value="Genomic_DNA"/>
</dbReference>
<feature type="region of interest" description="Disordered" evidence="1">
    <location>
        <begin position="120"/>
        <end position="151"/>
    </location>
</feature>
<evidence type="ECO:0000259" key="3">
    <source>
        <dbReference type="PROSITE" id="PS50156"/>
    </source>
</evidence>
<evidence type="ECO:0000313" key="5">
    <source>
        <dbReference type="Proteomes" id="UP000775213"/>
    </source>
</evidence>
<comment type="caution">
    <text evidence="4">The sequence shown here is derived from an EMBL/GenBank/DDBJ whole genome shotgun (WGS) entry which is preliminary data.</text>
</comment>
<dbReference type="PROSITE" id="PS50156">
    <property type="entry name" value="SSD"/>
    <property type="match status" value="1"/>
</dbReference>
<feature type="transmembrane region" description="Helical" evidence="2">
    <location>
        <begin position="88"/>
        <end position="110"/>
    </location>
</feature>
<keyword evidence="2" id="KW-1133">Transmembrane helix</keyword>
<organism evidence="4 5">
    <name type="scientific">Dendrobium chrysotoxum</name>
    <name type="common">Orchid</name>
    <dbReference type="NCBI Taxonomy" id="161865"/>
    <lineage>
        <taxon>Eukaryota</taxon>
        <taxon>Viridiplantae</taxon>
        <taxon>Streptophyta</taxon>
        <taxon>Embryophyta</taxon>
        <taxon>Tracheophyta</taxon>
        <taxon>Spermatophyta</taxon>
        <taxon>Magnoliopsida</taxon>
        <taxon>Liliopsida</taxon>
        <taxon>Asparagales</taxon>
        <taxon>Orchidaceae</taxon>
        <taxon>Epidendroideae</taxon>
        <taxon>Malaxideae</taxon>
        <taxon>Dendrobiinae</taxon>
        <taxon>Dendrobium</taxon>
    </lineage>
</organism>
<feature type="transmembrane region" description="Helical" evidence="2">
    <location>
        <begin position="598"/>
        <end position="627"/>
    </location>
</feature>
<keyword evidence="5" id="KW-1185">Reference proteome</keyword>
<evidence type="ECO:0000313" key="4">
    <source>
        <dbReference type="EMBL" id="KAH0444053.1"/>
    </source>
</evidence>
<dbReference type="InterPro" id="IPR000731">
    <property type="entry name" value="SSD"/>
</dbReference>
<keyword evidence="2" id="KW-0812">Transmembrane</keyword>
<dbReference type="PANTHER" id="PTHR45727">
    <property type="entry name" value="NPC INTRACELLULAR CHOLESTEROL TRANSPORTER 1"/>
    <property type="match status" value="1"/>
</dbReference>
<dbReference type="GO" id="GO:0016020">
    <property type="term" value="C:membrane"/>
    <property type="evidence" value="ECO:0007669"/>
    <property type="project" value="TreeGrafter"/>
</dbReference>
<sequence length="725" mass="78239">MRAHQRSIIEPGQTDVRLGPVLRVASCPSCPAYEASVRSKAIAETGSLCDACSFRANFSLGLFGIVLVLASVSAAVGIWSALGVKVTLIIVEVLPFLLLAVGVDNIFLLAEEMDRQNALASHSNPYSQPARSTAGVLGGGDDGPFDDEEEDGDEHRAIAAAYGGAAPSRSASSDSSMYTVSAKERAARALSRVGPSIVLSASHGHCVLLQCTVFVAAMALDAKRVEAERLDCLPCLRLPAAVTLSNSNASEFSGYAALGATHGVKGEGALGRFIRRSYAPTIIRPRMGLDQRLALPKGSYLRSYFDAIDSFLDVGPPVYFVARDVDVTTRAGQQALCGRFTTCHGLSLANTLEGERLRPDVSFIAEPASSWLDDYFQWLNPALETCCRVRNNDPTLFCAPSDSEYDCQPCFANRSPHPLGGQAAYSSAITLNEAGDKVVASNIRTFHTPLRSQNDFIDALRAAERISTSVKQTNEGLVDVYAYAVYVPFFDQYLYLDRLALQLLGGALLAILVVTSALLGSVRTAAILALCVSNAVFCVAAVMALLGIGLNALTLVNLGVCAAICVEFCAHIARAFMRAPGSIPRQHALAQRERDDRTWAALVDVGPSVISGITGTKLVGISVLFWAQSDILRLYYASLWFALILIGAVHGSLVLTRLAQSLWRSGLREWRRRGRGLTSITKGKRLHRNSDRLARTPTLKKVRRSTTDRLVDNTLYDDTWHAHDR</sequence>
<evidence type="ECO:0000256" key="2">
    <source>
        <dbReference type="SAM" id="Phobius"/>
    </source>
</evidence>
<dbReference type="Proteomes" id="UP000775213">
    <property type="component" value="Unassembled WGS sequence"/>
</dbReference>
<feature type="compositionally biased region" description="Polar residues" evidence="1">
    <location>
        <begin position="120"/>
        <end position="131"/>
    </location>
</feature>
<feature type="transmembrane region" description="Helical" evidence="2">
    <location>
        <begin position="639"/>
        <end position="663"/>
    </location>
</feature>
<dbReference type="Gene3D" id="1.20.1640.10">
    <property type="entry name" value="Multidrug efflux transporter AcrB transmembrane domain"/>
    <property type="match status" value="1"/>
</dbReference>
<dbReference type="PANTHER" id="PTHR45727:SF2">
    <property type="entry name" value="NPC INTRACELLULAR CHOLESTEROL TRANSPORTER 1"/>
    <property type="match status" value="1"/>
</dbReference>
<dbReference type="AlphaFoldDB" id="A0AAV7FP03"/>
<dbReference type="SUPFAM" id="SSF82866">
    <property type="entry name" value="Multidrug efflux transporter AcrB transmembrane domain"/>
    <property type="match status" value="2"/>
</dbReference>
<feature type="domain" description="SSD" evidence="3">
    <location>
        <begin position="55"/>
        <end position="201"/>
    </location>
</feature>
<name>A0AAV7FP03_DENCH</name>
<feature type="transmembrane region" description="Helical" evidence="2">
    <location>
        <begin position="499"/>
        <end position="519"/>
    </location>
</feature>
<accession>A0AAV7FP03</accession>
<dbReference type="GO" id="GO:0032934">
    <property type="term" value="F:sterol binding"/>
    <property type="evidence" value="ECO:0007669"/>
    <property type="project" value="TreeGrafter"/>
</dbReference>
<feature type="transmembrane region" description="Helical" evidence="2">
    <location>
        <begin position="555"/>
        <end position="577"/>
    </location>
</feature>
<protein>
    <recommendedName>
        <fullName evidence="3">SSD domain-containing protein</fullName>
    </recommendedName>
</protein>
<proteinExistence type="predicted"/>
<dbReference type="InterPro" id="IPR053958">
    <property type="entry name" value="HMGCR/SNAP/NPC1-like_SSD"/>
</dbReference>
<feature type="transmembrane region" description="Helical" evidence="2">
    <location>
        <begin position="60"/>
        <end position="82"/>
    </location>
</feature>
<gene>
    <name evidence="4" type="ORF">IEQ34_025550</name>
</gene>
<dbReference type="Pfam" id="PF12349">
    <property type="entry name" value="Sterol-sensing"/>
    <property type="match status" value="1"/>
</dbReference>
<dbReference type="GO" id="GO:0015918">
    <property type="term" value="P:sterol transport"/>
    <property type="evidence" value="ECO:0007669"/>
    <property type="project" value="TreeGrafter"/>
</dbReference>
<evidence type="ECO:0000256" key="1">
    <source>
        <dbReference type="SAM" id="MobiDB-lite"/>
    </source>
</evidence>
<reference evidence="4 5" key="1">
    <citation type="journal article" date="2021" name="Hortic Res">
        <title>Chromosome-scale assembly of the Dendrobium chrysotoxum genome enhances the understanding of orchid evolution.</title>
        <authorList>
            <person name="Zhang Y."/>
            <person name="Zhang G.Q."/>
            <person name="Zhang D."/>
            <person name="Liu X.D."/>
            <person name="Xu X.Y."/>
            <person name="Sun W.H."/>
            <person name="Yu X."/>
            <person name="Zhu X."/>
            <person name="Wang Z.W."/>
            <person name="Zhao X."/>
            <person name="Zhong W.Y."/>
            <person name="Chen H."/>
            <person name="Yin W.L."/>
            <person name="Huang T."/>
            <person name="Niu S.C."/>
            <person name="Liu Z.J."/>
        </authorList>
    </citation>
    <scope>NUCLEOTIDE SEQUENCE [LARGE SCALE GENOMIC DNA]</scope>
    <source>
        <strain evidence="4">Lindl</strain>
    </source>
</reference>
<feature type="transmembrane region" description="Helical" evidence="2">
    <location>
        <begin position="526"/>
        <end position="549"/>
    </location>
</feature>
<keyword evidence="2" id="KW-0472">Membrane</keyword>